<gene>
    <name evidence="1" type="ORF">PAN0_013c4620</name>
</gene>
<evidence type="ECO:0000313" key="2">
    <source>
        <dbReference type="Proteomes" id="UP000053758"/>
    </source>
</evidence>
<protein>
    <submittedName>
        <fullName evidence="1">Uncharacterized protein</fullName>
    </submittedName>
</protein>
<keyword evidence="2" id="KW-1185">Reference proteome</keyword>
<evidence type="ECO:0000313" key="1">
    <source>
        <dbReference type="EMBL" id="GAK66398.1"/>
    </source>
</evidence>
<sequence>MPCSLLLQASSFRAFDARRDYSCHAAGVALHARCSTDTQYVLANRSQGPNALNDTTSELYGMTSYLLESIQSHANRSEPLAACRLSASKIPETLGASSPISTSHTARLTHASERPISPPLVLSSSRFGIWSTAPAKPAGLRALQPPHGDI</sequence>
<dbReference type="HOGENOM" id="CLU_1740270_0_0_1"/>
<dbReference type="RefSeq" id="XP_014655234.1">
    <property type="nucleotide sequence ID" value="XM_014799748.1"/>
</dbReference>
<dbReference type="AlphaFoldDB" id="A0A081CIA2"/>
<dbReference type="OrthoDB" id="10473120at2759"/>
<reference evidence="2" key="1">
    <citation type="journal article" date="2014" name="Genome Announc.">
        <title>Draft Genome Sequence of the Yeast Pseudozyma antarctica Type Strain JCM10317, a Producer of the Glycolipid Biosurfactants, Mannosylerythritol Lipids.</title>
        <authorList>
            <person name="Saika A."/>
            <person name="Koike H."/>
            <person name="Hori T."/>
            <person name="Fukuoka T."/>
            <person name="Sato S."/>
            <person name="Habe H."/>
            <person name="Kitamoto D."/>
            <person name="Morita T."/>
        </authorList>
    </citation>
    <scope>NUCLEOTIDE SEQUENCE [LARGE SCALE GENOMIC DNA]</scope>
    <source>
        <strain evidence="2">JCM 10317</strain>
    </source>
</reference>
<dbReference type="GeneID" id="26305433"/>
<name>A0A081CIA2_PSEA2</name>
<dbReference type="Proteomes" id="UP000053758">
    <property type="component" value="Unassembled WGS sequence"/>
</dbReference>
<accession>A0A081CIA2</accession>
<dbReference type="EMBL" id="DF830080">
    <property type="protein sequence ID" value="GAK66398.1"/>
    <property type="molecule type" value="Genomic_DNA"/>
</dbReference>
<organism evidence="1 2">
    <name type="scientific">Pseudozyma antarctica</name>
    <name type="common">Yeast</name>
    <name type="synonym">Candida antarctica</name>
    <dbReference type="NCBI Taxonomy" id="84753"/>
    <lineage>
        <taxon>Eukaryota</taxon>
        <taxon>Fungi</taxon>
        <taxon>Dikarya</taxon>
        <taxon>Basidiomycota</taxon>
        <taxon>Ustilaginomycotina</taxon>
        <taxon>Ustilaginomycetes</taxon>
        <taxon>Ustilaginales</taxon>
        <taxon>Ustilaginaceae</taxon>
        <taxon>Moesziomyces</taxon>
    </lineage>
</organism>
<proteinExistence type="predicted"/>